<dbReference type="EMBL" id="CAXAMN010021328">
    <property type="protein sequence ID" value="CAK9058003.1"/>
    <property type="molecule type" value="Genomic_DNA"/>
</dbReference>
<proteinExistence type="predicted"/>
<comment type="caution">
    <text evidence="3">The sequence shown here is derived from an EMBL/GenBank/DDBJ whole genome shotgun (WGS) entry which is preliminary data.</text>
</comment>
<keyword evidence="1" id="KW-1133">Transmembrane helix</keyword>
<evidence type="ECO:0000256" key="1">
    <source>
        <dbReference type="SAM" id="Phobius"/>
    </source>
</evidence>
<dbReference type="InterPro" id="IPR050870">
    <property type="entry name" value="FAST_kinase"/>
</dbReference>
<keyword evidence="4" id="KW-1185">Reference proteome</keyword>
<protein>
    <recommendedName>
        <fullName evidence="2">RNA-editing substrate-binding complex 6 protein domain-containing protein</fullName>
    </recommendedName>
</protein>
<accession>A0ABP0N2P0</accession>
<organism evidence="3 4">
    <name type="scientific">Durusdinium trenchii</name>
    <dbReference type="NCBI Taxonomy" id="1381693"/>
    <lineage>
        <taxon>Eukaryota</taxon>
        <taxon>Sar</taxon>
        <taxon>Alveolata</taxon>
        <taxon>Dinophyceae</taxon>
        <taxon>Suessiales</taxon>
        <taxon>Symbiodiniaceae</taxon>
        <taxon>Durusdinium</taxon>
    </lineage>
</organism>
<evidence type="ECO:0000313" key="4">
    <source>
        <dbReference type="Proteomes" id="UP001642484"/>
    </source>
</evidence>
<keyword evidence="1" id="KW-0812">Transmembrane</keyword>
<dbReference type="InterPro" id="IPR058917">
    <property type="entry name" value="RESC6_dom"/>
</dbReference>
<gene>
    <name evidence="3" type="ORF">CCMP2556_LOCUS28583</name>
</gene>
<evidence type="ECO:0000313" key="3">
    <source>
        <dbReference type="EMBL" id="CAK9058003.1"/>
    </source>
</evidence>
<dbReference type="Pfam" id="PF26188">
    <property type="entry name" value="RESC6"/>
    <property type="match status" value="1"/>
</dbReference>
<keyword evidence="1" id="KW-0472">Membrane</keyword>
<evidence type="ECO:0000259" key="2">
    <source>
        <dbReference type="Pfam" id="PF26188"/>
    </source>
</evidence>
<dbReference type="Proteomes" id="UP001642484">
    <property type="component" value="Unassembled WGS sequence"/>
</dbReference>
<dbReference type="PANTHER" id="PTHR21228">
    <property type="entry name" value="FAST LEU-RICH DOMAIN-CONTAINING"/>
    <property type="match status" value="1"/>
</dbReference>
<name>A0ABP0N2P0_9DINO</name>
<feature type="transmembrane region" description="Helical" evidence="1">
    <location>
        <begin position="23"/>
        <end position="45"/>
    </location>
</feature>
<dbReference type="PANTHER" id="PTHR21228:SF40">
    <property type="entry name" value="LD45607P"/>
    <property type="match status" value="1"/>
</dbReference>
<feature type="domain" description="RNA-editing substrate-binding complex 6 protein" evidence="2">
    <location>
        <begin position="454"/>
        <end position="703"/>
    </location>
</feature>
<sequence>MCVIYIYILEPSWSLRRGASSTIGYRLFLMQHFLFACVLCAFLSFRLTKRKRAWVRARLGSWSGGGLVLGTKQKHATQTRLKHGPQAFPAEEVADYPLKNLDFVELELRQIHQKSRSQSRFFPTLAHYFEQLGVQRRLSPEPVLDLLRSLREGSDGLSLATAAVASLREAYGLNMCPVDLLVHFQEEPLLLVPRQAPTKKAKNWLRSADCMWYNVPSCEEVGCPAVEGSGWSGDFEEFFLEVLGVPALQADEVAARLDVLRRKNSQTDERSPFRADGRSGEEVESVVRLVVGGQRPHWKWDAAAHGKARSSASFYPSSGVVGSKTQSFVVDSPWTRKPRESARDGEEHGVLAGMGAERPSSRERRHRSSWHAALNKRLVAMEDVEELLCTADEMLTGMDMLNTITVLNKLSRLKGAAKLHHDPRVLEILYRIESWLSHANTPGAAEMVGPEIVHARHLASITTALARLQWKDSTPGRLLRVIASIAPPLLTSARARDLSNLAWAFATLDLRKFDSVLMAIAREAVVQISDFTEQNLSNTCWAFAKIGLRHDPLIKAIADETLRKLGQFSPQGLVNTLWGFATLVIKGEECLGKSSWQLINALLEEIIRRLPDCTTQELSNSSWACCRLGVRHDGFLAAVASEGLKKVAGYTCQDLANTAMAFAKPNVYHEHFLQALAHHAGRKMRQFEAREVSNALWSFTIFNRDLVGPDWLDHALEHFLELVQKRHYEGWELVQVVNACWSFRHQLRHWSSLEKTFHDRVFTRVVGALDAIIGRDQGLLGMSEPLEAPVAPAPSKLLNAGPATHGHLAGSVPERLSPLEAARRSAQRLIDELQVDFLGPIFTRVAMRDLGFIDPRDRRQLCAFARAPTVGGPDSSTGSPGWGDVAREAVAETLAQIRQELGFMWFDRFGPHERRVISWISFELKVEISSEASNVPCMETLSERGRICSFSLDEHRAMDKRGLETFARLEAQWKGEVLFTLQDVRKGQEWLQGLFAQHDRAGHTERQALLEIILEIISAIRRLERKSHRGNMAQRESSIELGLFDGSLGARVSGEMLGERRRAEWGLFALEV</sequence>
<reference evidence="3 4" key="1">
    <citation type="submission" date="2024-02" db="EMBL/GenBank/DDBJ databases">
        <authorList>
            <person name="Chen Y."/>
            <person name="Shah S."/>
            <person name="Dougan E. K."/>
            <person name="Thang M."/>
            <person name="Chan C."/>
        </authorList>
    </citation>
    <scope>NUCLEOTIDE SEQUENCE [LARGE SCALE GENOMIC DNA]</scope>
</reference>